<accession>A0ABV7JL81</accession>
<evidence type="ECO:0000313" key="2">
    <source>
        <dbReference type="Proteomes" id="UP001595526"/>
    </source>
</evidence>
<comment type="caution">
    <text evidence="1">The sequence shown here is derived from an EMBL/GenBank/DDBJ whole genome shotgun (WGS) entry which is preliminary data.</text>
</comment>
<evidence type="ECO:0000313" key="1">
    <source>
        <dbReference type="EMBL" id="MFC3197578.1"/>
    </source>
</evidence>
<sequence length="156" mass="17800">MRTPILNKHNVIFRLVIVFLIGVWGCSKNSEPDDEGQRCQVKAKNGQDDDIIGEWMLVKGQTVFHEPKTIDHSCNNIIYKFQENGTLVVSSDTETLIDLETGQYSYQLRHEPLESSNEAFTLQIEESFIGCEISADTMILNHSYLDGPILHFVRIK</sequence>
<name>A0ABV7JL81_9SPHI</name>
<protein>
    <recommendedName>
        <fullName evidence="3">Lipocalin-like domain-containing protein</fullName>
    </recommendedName>
</protein>
<organism evidence="1 2">
    <name type="scientific">Parapedobacter deserti</name>
    <dbReference type="NCBI Taxonomy" id="1912957"/>
    <lineage>
        <taxon>Bacteria</taxon>
        <taxon>Pseudomonadati</taxon>
        <taxon>Bacteroidota</taxon>
        <taxon>Sphingobacteriia</taxon>
        <taxon>Sphingobacteriales</taxon>
        <taxon>Sphingobacteriaceae</taxon>
        <taxon>Parapedobacter</taxon>
    </lineage>
</organism>
<evidence type="ECO:0008006" key="3">
    <source>
        <dbReference type="Google" id="ProtNLM"/>
    </source>
</evidence>
<dbReference type="RefSeq" id="WP_379021398.1">
    <property type="nucleotide sequence ID" value="NZ_JBHRTA010000023.1"/>
</dbReference>
<proteinExistence type="predicted"/>
<gene>
    <name evidence="1" type="ORF">ACFOET_08140</name>
</gene>
<reference evidence="2" key="1">
    <citation type="journal article" date="2019" name="Int. J. Syst. Evol. Microbiol.">
        <title>The Global Catalogue of Microorganisms (GCM) 10K type strain sequencing project: providing services to taxonomists for standard genome sequencing and annotation.</title>
        <authorList>
            <consortium name="The Broad Institute Genomics Platform"/>
            <consortium name="The Broad Institute Genome Sequencing Center for Infectious Disease"/>
            <person name="Wu L."/>
            <person name="Ma J."/>
        </authorList>
    </citation>
    <scope>NUCLEOTIDE SEQUENCE [LARGE SCALE GENOMIC DNA]</scope>
    <source>
        <strain evidence="2">KCTC 52416</strain>
    </source>
</reference>
<dbReference type="EMBL" id="JBHRTA010000023">
    <property type="protein sequence ID" value="MFC3197578.1"/>
    <property type="molecule type" value="Genomic_DNA"/>
</dbReference>
<keyword evidence="2" id="KW-1185">Reference proteome</keyword>
<dbReference type="Proteomes" id="UP001595526">
    <property type="component" value="Unassembled WGS sequence"/>
</dbReference>